<dbReference type="InterPro" id="IPR001766">
    <property type="entry name" value="Fork_head_dom"/>
</dbReference>
<accession>A0A6A4HPH5</accession>
<keyword evidence="1 2" id="KW-0238">DNA-binding</keyword>
<dbReference type="Gene3D" id="1.10.10.10">
    <property type="entry name" value="Winged helix-like DNA-binding domain superfamily/Winged helix DNA-binding domain"/>
    <property type="match status" value="1"/>
</dbReference>
<feature type="region of interest" description="Disordered" evidence="3">
    <location>
        <begin position="627"/>
        <end position="646"/>
    </location>
</feature>
<evidence type="ECO:0000256" key="2">
    <source>
        <dbReference type="PROSITE-ProRule" id="PRU00089"/>
    </source>
</evidence>
<evidence type="ECO:0000256" key="3">
    <source>
        <dbReference type="SAM" id="MobiDB-lite"/>
    </source>
</evidence>
<evidence type="ECO:0000259" key="4">
    <source>
        <dbReference type="PROSITE" id="PS50039"/>
    </source>
</evidence>
<proteinExistence type="predicted"/>
<feature type="region of interest" description="Disordered" evidence="3">
    <location>
        <begin position="748"/>
        <end position="776"/>
    </location>
</feature>
<comment type="subcellular location">
    <subcellularLocation>
        <location evidence="2">Nucleus</location>
    </subcellularLocation>
</comment>
<evidence type="ECO:0000313" key="5">
    <source>
        <dbReference type="EMBL" id="KAE9399996.1"/>
    </source>
</evidence>
<evidence type="ECO:0000313" key="6">
    <source>
        <dbReference type="Proteomes" id="UP000799118"/>
    </source>
</evidence>
<feature type="compositionally biased region" description="Pro residues" evidence="3">
    <location>
        <begin position="699"/>
        <end position="713"/>
    </location>
</feature>
<feature type="compositionally biased region" description="Basic and acidic residues" evidence="3">
    <location>
        <begin position="428"/>
        <end position="439"/>
    </location>
</feature>
<feature type="compositionally biased region" description="Low complexity" evidence="3">
    <location>
        <begin position="51"/>
        <end position="66"/>
    </location>
</feature>
<dbReference type="PANTHER" id="PTHR11829:SF343">
    <property type="entry name" value="FORK-HEAD DOMAIN-CONTAINING PROTEIN"/>
    <property type="match status" value="1"/>
</dbReference>
<feature type="compositionally biased region" description="Low complexity" evidence="3">
    <location>
        <begin position="522"/>
        <end position="539"/>
    </location>
</feature>
<dbReference type="AlphaFoldDB" id="A0A6A4HPH5"/>
<feature type="region of interest" description="Disordered" evidence="3">
    <location>
        <begin position="408"/>
        <end position="456"/>
    </location>
</feature>
<feature type="region of interest" description="Disordered" evidence="3">
    <location>
        <begin position="254"/>
        <end position="275"/>
    </location>
</feature>
<name>A0A6A4HPH5_9AGAR</name>
<feature type="domain" description="Fork-head" evidence="4">
    <location>
        <begin position="315"/>
        <end position="407"/>
    </location>
</feature>
<feature type="compositionally biased region" description="Polar residues" evidence="3">
    <location>
        <begin position="497"/>
        <end position="514"/>
    </location>
</feature>
<dbReference type="InterPro" id="IPR036390">
    <property type="entry name" value="WH_DNA-bd_sf"/>
</dbReference>
<dbReference type="InterPro" id="IPR050211">
    <property type="entry name" value="FOX_domain-containing"/>
</dbReference>
<dbReference type="SUPFAM" id="SSF46785">
    <property type="entry name" value="Winged helix' DNA-binding domain"/>
    <property type="match status" value="1"/>
</dbReference>
<organism evidence="5 6">
    <name type="scientific">Gymnopus androsaceus JB14</name>
    <dbReference type="NCBI Taxonomy" id="1447944"/>
    <lineage>
        <taxon>Eukaryota</taxon>
        <taxon>Fungi</taxon>
        <taxon>Dikarya</taxon>
        <taxon>Basidiomycota</taxon>
        <taxon>Agaricomycotina</taxon>
        <taxon>Agaricomycetes</taxon>
        <taxon>Agaricomycetidae</taxon>
        <taxon>Agaricales</taxon>
        <taxon>Marasmiineae</taxon>
        <taxon>Omphalotaceae</taxon>
        <taxon>Gymnopus</taxon>
    </lineage>
</organism>
<dbReference type="GO" id="GO:0000981">
    <property type="term" value="F:DNA-binding transcription factor activity, RNA polymerase II-specific"/>
    <property type="evidence" value="ECO:0007669"/>
    <property type="project" value="TreeGrafter"/>
</dbReference>
<feature type="compositionally biased region" description="Polar residues" evidence="3">
    <location>
        <begin position="752"/>
        <end position="775"/>
    </location>
</feature>
<reference evidence="5" key="1">
    <citation type="journal article" date="2019" name="Environ. Microbiol.">
        <title>Fungal ecological strategies reflected in gene transcription - a case study of two litter decomposers.</title>
        <authorList>
            <person name="Barbi F."/>
            <person name="Kohler A."/>
            <person name="Barry K."/>
            <person name="Baskaran P."/>
            <person name="Daum C."/>
            <person name="Fauchery L."/>
            <person name="Ihrmark K."/>
            <person name="Kuo A."/>
            <person name="LaButti K."/>
            <person name="Lipzen A."/>
            <person name="Morin E."/>
            <person name="Grigoriev I.V."/>
            <person name="Henrissat B."/>
            <person name="Lindahl B."/>
            <person name="Martin F."/>
        </authorList>
    </citation>
    <scope>NUCLEOTIDE SEQUENCE</scope>
    <source>
        <strain evidence="5">JB14</strain>
    </source>
</reference>
<dbReference type="EMBL" id="ML769462">
    <property type="protein sequence ID" value="KAE9399996.1"/>
    <property type="molecule type" value="Genomic_DNA"/>
</dbReference>
<dbReference type="PANTHER" id="PTHR11829">
    <property type="entry name" value="FORKHEAD BOX PROTEIN"/>
    <property type="match status" value="1"/>
</dbReference>
<sequence>MATTVADESPISLLLTTLGLTREDLQRRSDEMRQFLTAENPMPARVDSRGRANSSSSAHAAPSPSGTRRLPLTPVKSEPTEVALPPRQFESMDVIIERQRQARRGKKQRKEKDRDFQQGSVSLGSPTPSSASGLSMAFLQGRDDEQIDVKGQLGTDFRASTEASRRVGRSPPPLTPQHSKYYREHTVSQSNPVVPKVESPGPTLASLAQQLLCDPSILHYPLPQPASLTALQALQASTSAAPVTPHIRRIQALNETSERSPLPPSSPFLTTPQSSPIRGIVNLVSSPGPMGPPPEEESYGKLPYKLPSGPYSPNKPDLSYAALLGRAILSSPEHRLTLQEIYDWITIVYPFFKRGETTWMNSIRHVLSTTACFRKVTRDRALGRTQWAIWDEDLECFKGGGFRKQFCKDMNGGKIGPEPTGRGKRGRKPVEDTDNSVERKPKRAKKDSKDSDKGHQRAIAPAIAFPATRPAPPLQSYQEVSAASSAVPPLPAESGFRQLSVQPSSSPSRATSQFDGDDGILPSSPTSYTIPSSSASTSSVPDLTPNCSSSSPPPSSSEIELDAPIKIVEAPLCLAPSATMAGLDTDDEDGAHNIFSTTKSTKLTPVRSWTYSPRLKDLSQLGGKLNFSVPDSMDQSDDDSDDDGMLLNAVKSKNKKSMLAEPFDKLPYSPTRRRTTTKGRKSKAAPPKARSSRSMRLSTPPPRSGLSTPPPNPGHQISPVHTPLSHRGLHMSPSASLVHYKSHLDPPPILQFDQSSSSAGLSGGTPSTPKRSSLNFPLLDDSPFRASFGMSPFRTPGSSGLFDPHDPRALLDEEFRRLGPGGLGELSPAGGLFGGKDRRLLYDSPGGLDSSPGKYKRWW</sequence>
<dbReference type="PROSITE" id="PS50039">
    <property type="entry name" value="FORK_HEAD_3"/>
    <property type="match status" value="1"/>
</dbReference>
<dbReference type="Pfam" id="PF00250">
    <property type="entry name" value="Forkhead"/>
    <property type="match status" value="1"/>
</dbReference>
<feature type="region of interest" description="Disordered" evidence="3">
    <location>
        <begin position="487"/>
        <end position="562"/>
    </location>
</feature>
<feature type="compositionally biased region" description="Basic residues" evidence="3">
    <location>
        <begin position="671"/>
        <end position="683"/>
    </location>
</feature>
<feature type="region of interest" description="Disordered" evidence="3">
    <location>
        <begin position="154"/>
        <end position="201"/>
    </location>
</feature>
<feature type="region of interest" description="Disordered" evidence="3">
    <location>
        <begin position="31"/>
        <end position="134"/>
    </location>
</feature>
<dbReference type="PRINTS" id="PR00053">
    <property type="entry name" value="FORKHEAD"/>
</dbReference>
<dbReference type="Proteomes" id="UP000799118">
    <property type="component" value="Unassembled WGS sequence"/>
</dbReference>
<dbReference type="GO" id="GO:0000978">
    <property type="term" value="F:RNA polymerase II cis-regulatory region sequence-specific DNA binding"/>
    <property type="evidence" value="ECO:0007669"/>
    <property type="project" value="TreeGrafter"/>
</dbReference>
<feature type="region of interest" description="Disordered" evidence="3">
    <location>
        <begin position="658"/>
        <end position="730"/>
    </location>
</feature>
<dbReference type="SMART" id="SM00339">
    <property type="entry name" value="FH"/>
    <property type="match status" value="1"/>
</dbReference>
<feature type="DNA-binding region" description="Fork-head" evidence="2">
    <location>
        <begin position="315"/>
        <end position="407"/>
    </location>
</feature>
<feature type="compositionally biased region" description="Acidic residues" evidence="3">
    <location>
        <begin position="634"/>
        <end position="644"/>
    </location>
</feature>
<keyword evidence="2" id="KW-0539">Nucleus</keyword>
<protein>
    <recommendedName>
        <fullName evidence="4">Fork-head domain-containing protein</fullName>
    </recommendedName>
</protein>
<dbReference type="OrthoDB" id="5954824at2759"/>
<keyword evidence="6" id="KW-1185">Reference proteome</keyword>
<dbReference type="GO" id="GO:0005634">
    <property type="term" value="C:nucleus"/>
    <property type="evidence" value="ECO:0007669"/>
    <property type="project" value="UniProtKB-SubCell"/>
</dbReference>
<evidence type="ECO:0000256" key="1">
    <source>
        <dbReference type="ARBA" id="ARBA00023125"/>
    </source>
</evidence>
<gene>
    <name evidence="5" type="ORF">BT96DRAFT_1019149</name>
</gene>
<feature type="region of interest" description="Disordered" evidence="3">
    <location>
        <begin position="580"/>
        <end position="599"/>
    </location>
</feature>
<dbReference type="InterPro" id="IPR036388">
    <property type="entry name" value="WH-like_DNA-bd_sf"/>
</dbReference>
<dbReference type="CDD" id="cd00059">
    <property type="entry name" value="FH_FOX"/>
    <property type="match status" value="1"/>
</dbReference>
<feature type="compositionally biased region" description="Polar residues" evidence="3">
    <location>
        <begin position="117"/>
        <end position="133"/>
    </location>
</feature>